<dbReference type="PANTHER" id="PTHR45749:SF35">
    <property type="entry name" value="AC-LIKE TRANSPOSASE-RELATED"/>
    <property type="match status" value="1"/>
</dbReference>
<dbReference type="Pfam" id="PF14291">
    <property type="entry name" value="DUF4371"/>
    <property type="match status" value="1"/>
</dbReference>
<proteinExistence type="predicted"/>
<organism evidence="2 3">
    <name type="scientific">Scomber scombrus</name>
    <name type="common">Atlantic mackerel</name>
    <name type="synonym">Scomber vernalis</name>
    <dbReference type="NCBI Taxonomy" id="13677"/>
    <lineage>
        <taxon>Eukaryota</taxon>
        <taxon>Metazoa</taxon>
        <taxon>Chordata</taxon>
        <taxon>Craniata</taxon>
        <taxon>Vertebrata</taxon>
        <taxon>Euteleostomi</taxon>
        <taxon>Actinopterygii</taxon>
        <taxon>Neopterygii</taxon>
        <taxon>Teleostei</taxon>
        <taxon>Neoteleostei</taxon>
        <taxon>Acanthomorphata</taxon>
        <taxon>Pelagiaria</taxon>
        <taxon>Scombriformes</taxon>
        <taxon>Scombridae</taxon>
        <taxon>Scomber</taxon>
    </lineage>
</organism>
<keyword evidence="3" id="KW-1185">Reference proteome</keyword>
<evidence type="ECO:0000313" key="2">
    <source>
        <dbReference type="EMBL" id="CAK6966422.1"/>
    </source>
</evidence>
<dbReference type="PANTHER" id="PTHR45749">
    <property type="match status" value="1"/>
</dbReference>
<name>A0AAV1P6K8_SCOSC</name>
<evidence type="ECO:0000313" key="3">
    <source>
        <dbReference type="Proteomes" id="UP001314229"/>
    </source>
</evidence>
<protein>
    <submittedName>
        <fullName evidence="2">PREDICTED: zinc finger MYM-type protein 1-like</fullName>
    </submittedName>
</protein>
<accession>A0AAV1P6K8</accession>
<dbReference type="EMBL" id="CAWUFR010000093">
    <property type="protein sequence ID" value="CAK6966422.1"/>
    <property type="molecule type" value="Genomic_DNA"/>
</dbReference>
<dbReference type="InterPro" id="IPR025398">
    <property type="entry name" value="DUF4371"/>
</dbReference>
<sequence>MKVEAKRWKEILTRLLAINFLAERNLPFRSHSDKLYESGNGNFLGQVQLMAQFDPVMRDHLRRIQAKEASDTYLSSHIQNKLISLVAKCTTDAIVDQVKNAKYHSVIMDCTPDLSPNEQLLVVLRIENCDIKKGITIHEHFVGFLLAHDTTGKGLCETVLVHLDKLHLDTANCRGQSYDNGSNMQGKNQVARRVLDLNSKALCVPRGSHTLNLVVGDAAKSSVASVRFFGLLQRLYTLFSWTILKEHVKTFTMSIGLKLSKLFDISFLTS</sequence>
<dbReference type="AlphaFoldDB" id="A0AAV1P6K8"/>
<dbReference type="Proteomes" id="UP001314229">
    <property type="component" value="Unassembled WGS sequence"/>
</dbReference>
<evidence type="ECO:0000259" key="1">
    <source>
        <dbReference type="Pfam" id="PF14291"/>
    </source>
</evidence>
<comment type="caution">
    <text evidence="2">The sequence shown here is derived from an EMBL/GenBank/DDBJ whole genome shotgun (WGS) entry which is preliminary data.</text>
</comment>
<gene>
    <name evidence="2" type="ORF">FSCOSCO3_A031969</name>
</gene>
<reference evidence="2 3" key="1">
    <citation type="submission" date="2024-01" db="EMBL/GenBank/DDBJ databases">
        <authorList>
            <person name="Alioto T."/>
            <person name="Alioto T."/>
            <person name="Gomez Garrido J."/>
        </authorList>
    </citation>
    <scope>NUCLEOTIDE SEQUENCE [LARGE SCALE GENOMIC DNA]</scope>
</reference>
<feature type="domain" description="DUF4371" evidence="1">
    <location>
        <begin position="20"/>
        <end position="187"/>
    </location>
</feature>